<name>X1EJQ5_9ZZZZ</name>
<comment type="subcellular location">
    <subcellularLocation>
        <location evidence="1">Cell membrane</location>
        <topology evidence="1">Multi-pass membrane protein</topology>
    </subcellularLocation>
</comment>
<gene>
    <name evidence="7" type="ORF">S01H4_53196</name>
</gene>
<dbReference type="EMBL" id="BART01030467">
    <property type="protein sequence ID" value="GAH17354.1"/>
    <property type="molecule type" value="Genomic_DNA"/>
</dbReference>
<keyword evidence="4" id="KW-1133">Transmembrane helix</keyword>
<evidence type="ECO:0000256" key="1">
    <source>
        <dbReference type="ARBA" id="ARBA00004651"/>
    </source>
</evidence>
<evidence type="ECO:0000256" key="2">
    <source>
        <dbReference type="ARBA" id="ARBA00022475"/>
    </source>
</evidence>
<dbReference type="CDD" id="cd12914">
    <property type="entry name" value="PDC1_DGC_like"/>
    <property type="match status" value="1"/>
</dbReference>
<comment type="caution">
    <text evidence="7">The sequence shown here is derived from an EMBL/GenBank/DDBJ whole genome shotgun (WGS) entry which is preliminary data.</text>
</comment>
<keyword evidence="2" id="KW-1003">Cell membrane</keyword>
<dbReference type="AlphaFoldDB" id="X1EJQ5"/>
<feature type="non-terminal residue" evidence="7">
    <location>
        <position position="1"/>
    </location>
</feature>
<evidence type="ECO:0000256" key="3">
    <source>
        <dbReference type="ARBA" id="ARBA00022692"/>
    </source>
</evidence>
<dbReference type="InterPro" id="IPR029151">
    <property type="entry name" value="Sensor-like_sf"/>
</dbReference>
<keyword evidence="3" id="KW-0812">Transmembrane</keyword>
<evidence type="ECO:0000256" key="5">
    <source>
        <dbReference type="ARBA" id="ARBA00023136"/>
    </source>
</evidence>
<evidence type="ECO:0000313" key="7">
    <source>
        <dbReference type="EMBL" id="GAH17354.1"/>
    </source>
</evidence>
<sequence length="262" mass="29898">DNLINTTQSRAKHIETLLSEYKGLTKTLATEITFRDALNENIFRAQRIDEVNQRIKTIIETHEEISRISILDKEGIMIASYREGTGIDKSTHEIFLKGREGVFIGDLHLSLFTNKYVLGMSTPILLNNQFAGVLVINFDVDKELFKITIDRTGLGQTGEAYLVNKDGYMITPSRFIDNVILKQKVDLIYTEEENSVSPDTLLQEKIAIIRDYRGIEVLSVHTHIPEMDWSMFAEIDTKEAFAPGYSADLHPPSDICYYLIYQ</sequence>
<reference evidence="7" key="1">
    <citation type="journal article" date="2014" name="Front. Microbiol.">
        <title>High frequency of phylogenetically diverse reductive dehalogenase-homologous genes in deep subseafloor sedimentary metagenomes.</title>
        <authorList>
            <person name="Kawai M."/>
            <person name="Futagami T."/>
            <person name="Toyoda A."/>
            <person name="Takaki Y."/>
            <person name="Nishi S."/>
            <person name="Hori S."/>
            <person name="Arai W."/>
            <person name="Tsubouchi T."/>
            <person name="Morono Y."/>
            <person name="Uchiyama I."/>
            <person name="Ito T."/>
            <person name="Fujiyama A."/>
            <person name="Inagaki F."/>
            <person name="Takami H."/>
        </authorList>
    </citation>
    <scope>NUCLEOTIDE SEQUENCE</scope>
    <source>
        <strain evidence="7">Expedition CK06-06</strain>
    </source>
</reference>
<feature type="domain" description="Cache" evidence="6">
    <location>
        <begin position="3"/>
        <end position="233"/>
    </location>
</feature>
<evidence type="ECO:0000259" key="6">
    <source>
        <dbReference type="Pfam" id="PF02743"/>
    </source>
</evidence>
<dbReference type="Gene3D" id="3.30.450.20">
    <property type="entry name" value="PAS domain"/>
    <property type="match status" value="1"/>
</dbReference>
<organism evidence="7">
    <name type="scientific">marine sediment metagenome</name>
    <dbReference type="NCBI Taxonomy" id="412755"/>
    <lineage>
        <taxon>unclassified sequences</taxon>
        <taxon>metagenomes</taxon>
        <taxon>ecological metagenomes</taxon>
    </lineage>
</organism>
<dbReference type="SUPFAM" id="SSF103190">
    <property type="entry name" value="Sensory domain-like"/>
    <property type="match status" value="1"/>
</dbReference>
<protein>
    <recommendedName>
        <fullName evidence="6">Cache domain-containing protein</fullName>
    </recommendedName>
</protein>
<feature type="non-terminal residue" evidence="7">
    <location>
        <position position="262"/>
    </location>
</feature>
<evidence type="ECO:0000256" key="4">
    <source>
        <dbReference type="ARBA" id="ARBA00022989"/>
    </source>
</evidence>
<dbReference type="InterPro" id="IPR033479">
    <property type="entry name" value="dCache_1"/>
</dbReference>
<dbReference type="GO" id="GO:0005886">
    <property type="term" value="C:plasma membrane"/>
    <property type="evidence" value="ECO:0007669"/>
    <property type="project" value="UniProtKB-SubCell"/>
</dbReference>
<keyword evidence="5" id="KW-0472">Membrane</keyword>
<dbReference type="Pfam" id="PF02743">
    <property type="entry name" value="dCache_1"/>
    <property type="match status" value="1"/>
</dbReference>
<accession>X1EJQ5</accession>
<proteinExistence type="predicted"/>